<comment type="caution">
    <text evidence="2">The sequence shown here is derived from an EMBL/GenBank/DDBJ whole genome shotgun (WGS) entry which is preliminary data.</text>
</comment>
<evidence type="ECO:0008006" key="4">
    <source>
        <dbReference type="Google" id="ProtNLM"/>
    </source>
</evidence>
<dbReference type="EMBL" id="MU167334">
    <property type="protein sequence ID" value="KAG0142914.1"/>
    <property type="molecule type" value="Genomic_DNA"/>
</dbReference>
<dbReference type="AlphaFoldDB" id="A0A9P6T8T8"/>
<gene>
    <name evidence="2" type="ORF">CROQUDRAFT_661947</name>
</gene>
<keyword evidence="3" id="KW-1185">Reference proteome</keyword>
<evidence type="ECO:0000256" key="1">
    <source>
        <dbReference type="SAM" id="SignalP"/>
    </source>
</evidence>
<name>A0A9P6T8T8_9BASI</name>
<accession>A0A9P6T8T8</accession>
<feature type="signal peptide" evidence="1">
    <location>
        <begin position="1"/>
        <end position="24"/>
    </location>
</feature>
<dbReference type="Proteomes" id="UP000886653">
    <property type="component" value="Unassembled WGS sequence"/>
</dbReference>
<evidence type="ECO:0000313" key="3">
    <source>
        <dbReference type="Proteomes" id="UP000886653"/>
    </source>
</evidence>
<protein>
    <recommendedName>
        <fullName evidence="4">Secreted protein</fullName>
    </recommendedName>
</protein>
<proteinExistence type="predicted"/>
<reference evidence="2" key="1">
    <citation type="submission" date="2013-11" db="EMBL/GenBank/DDBJ databases">
        <title>Genome sequence of the fusiform rust pathogen reveals effectors for host alternation and coevolution with pine.</title>
        <authorList>
            <consortium name="DOE Joint Genome Institute"/>
            <person name="Smith K."/>
            <person name="Pendleton A."/>
            <person name="Kubisiak T."/>
            <person name="Anderson C."/>
            <person name="Salamov A."/>
            <person name="Aerts A."/>
            <person name="Riley R."/>
            <person name="Clum A."/>
            <person name="Lindquist E."/>
            <person name="Ence D."/>
            <person name="Campbell M."/>
            <person name="Kronenberg Z."/>
            <person name="Feau N."/>
            <person name="Dhillon B."/>
            <person name="Hamelin R."/>
            <person name="Burleigh J."/>
            <person name="Smith J."/>
            <person name="Yandell M."/>
            <person name="Nelson C."/>
            <person name="Grigoriev I."/>
            <person name="Davis J."/>
        </authorList>
    </citation>
    <scope>NUCLEOTIDE SEQUENCE</scope>
    <source>
        <strain evidence="2">G11</strain>
    </source>
</reference>
<keyword evidence="1" id="KW-0732">Signal</keyword>
<evidence type="ECO:0000313" key="2">
    <source>
        <dbReference type="EMBL" id="KAG0142914.1"/>
    </source>
</evidence>
<feature type="chain" id="PRO_5040428551" description="Secreted protein" evidence="1">
    <location>
        <begin position="25"/>
        <end position="157"/>
    </location>
</feature>
<sequence length="157" mass="17958">MFTKSFTLYTFCVIAFLVAIHLEAQSTGSYTVNHSDYTLQCDNWQQPKEGVSGVCNGNFYSKCAAMNTDDSLLGQASGCKFNNGLRLPETQVNTPIQCGRYKWENDAKQYLCYPSESSYFVYNCDKLSVPICKYYRSVFRIHHEIEIEMLAVSLRTF</sequence>
<organism evidence="2 3">
    <name type="scientific">Cronartium quercuum f. sp. fusiforme G11</name>
    <dbReference type="NCBI Taxonomy" id="708437"/>
    <lineage>
        <taxon>Eukaryota</taxon>
        <taxon>Fungi</taxon>
        <taxon>Dikarya</taxon>
        <taxon>Basidiomycota</taxon>
        <taxon>Pucciniomycotina</taxon>
        <taxon>Pucciniomycetes</taxon>
        <taxon>Pucciniales</taxon>
        <taxon>Coleosporiaceae</taxon>
        <taxon>Cronartium</taxon>
    </lineage>
</organism>